<dbReference type="eggNOG" id="ENOG502ZNZF">
    <property type="taxonomic scope" value="Bacteria"/>
</dbReference>
<dbReference type="PATRIC" id="fig|862908.3.peg.2594"/>
<feature type="signal peptide" evidence="2">
    <location>
        <begin position="1"/>
        <end position="26"/>
    </location>
</feature>
<keyword evidence="2" id="KW-0732">Signal</keyword>
<dbReference type="RefSeq" id="WP_014245270.1">
    <property type="nucleotide sequence ID" value="NC_016620.1"/>
</dbReference>
<evidence type="ECO:0000256" key="1">
    <source>
        <dbReference type="SAM" id="Phobius"/>
    </source>
</evidence>
<reference evidence="4" key="1">
    <citation type="journal article" date="2013" name="ISME J.">
        <title>A small predatory core genome in the divergent marine Bacteriovorax marinus SJ and the terrestrial Bdellovibrio bacteriovorus.</title>
        <authorList>
            <person name="Crossman L.C."/>
            <person name="Chen H."/>
            <person name="Cerdeno-Tarraga A.M."/>
            <person name="Brooks K."/>
            <person name="Quail M.A."/>
            <person name="Pineiro S.A."/>
            <person name="Hobley L."/>
            <person name="Sockett R.E."/>
            <person name="Bentley S.D."/>
            <person name="Parkhill J."/>
            <person name="Williams H.N."/>
            <person name="Stine O.C."/>
        </authorList>
    </citation>
    <scope>NUCLEOTIDE SEQUENCE [LARGE SCALE GENOMIC DNA]</scope>
    <source>
        <strain evidence="4">ATCC BAA-682 / DSM 15412 / SJ</strain>
    </source>
</reference>
<evidence type="ECO:0000256" key="2">
    <source>
        <dbReference type="SAM" id="SignalP"/>
    </source>
</evidence>
<dbReference type="HOGENOM" id="CLU_152399_0_0_7"/>
<keyword evidence="1" id="KW-0472">Membrane</keyword>
<feature type="chain" id="PRO_5003154134" evidence="2">
    <location>
        <begin position="27"/>
        <end position="143"/>
    </location>
</feature>
<dbReference type="EMBL" id="FQ312005">
    <property type="protein sequence ID" value="CBW27495.1"/>
    <property type="molecule type" value="Genomic_DNA"/>
</dbReference>
<organism evidence="3 4">
    <name type="scientific">Halobacteriovorax marinus (strain ATCC BAA-682 / DSM 15412 / SJ)</name>
    <name type="common">Bacteriovorax marinus</name>
    <dbReference type="NCBI Taxonomy" id="862908"/>
    <lineage>
        <taxon>Bacteria</taxon>
        <taxon>Pseudomonadati</taxon>
        <taxon>Bdellovibrionota</taxon>
        <taxon>Bacteriovoracia</taxon>
        <taxon>Bacteriovoracales</taxon>
        <taxon>Halobacteriovoraceae</taxon>
        <taxon>Halobacteriovorax</taxon>
    </lineage>
</organism>
<keyword evidence="1" id="KW-0812">Transmembrane</keyword>
<dbReference type="AlphaFoldDB" id="E1WXH8"/>
<dbReference type="Proteomes" id="UP000008963">
    <property type="component" value="Chromosome"/>
</dbReference>
<keyword evidence="4" id="KW-1185">Reference proteome</keyword>
<evidence type="ECO:0000313" key="4">
    <source>
        <dbReference type="Proteomes" id="UP000008963"/>
    </source>
</evidence>
<feature type="transmembrane region" description="Helical" evidence="1">
    <location>
        <begin position="71"/>
        <end position="89"/>
    </location>
</feature>
<feature type="transmembrane region" description="Helical" evidence="1">
    <location>
        <begin position="42"/>
        <end position="59"/>
    </location>
</feature>
<dbReference type="STRING" id="862908.BMS_2718"/>
<keyword evidence="1" id="KW-1133">Transmembrane helix</keyword>
<proteinExistence type="predicted"/>
<dbReference type="OrthoDB" id="5297966at2"/>
<name>E1WXH8_HALMS</name>
<protein>
    <submittedName>
        <fullName evidence="3">Membrane protein</fullName>
    </submittedName>
</protein>
<dbReference type="KEGG" id="bmx:BMS_2718"/>
<sequence length="143" mass="15351">MFNKFNKMFLILMTAFSLSLAPSAMAQEGESSILQESVGDLTTVAAIGLGGAILGLSTLSFTEEPKDHLKNILVGGAIGIIAGVGIVAWQQATKSKGVIESHGMNSSEEFSTARRVAWQKSQIQKKFQSQAKSIPTFSYNFSF</sequence>
<accession>E1WXH8</accession>
<evidence type="ECO:0000313" key="3">
    <source>
        <dbReference type="EMBL" id="CBW27495.1"/>
    </source>
</evidence>
<gene>
    <name evidence="3" type="ordered locus">BMS_2718</name>
</gene>